<protein>
    <submittedName>
        <fullName evidence="2 3">Choloylglycine hydrolase</fullName>
    </submittedName>
</protein>
<dbReference type="EMBL" id="CP011366">
    <property type="protein sequence ID" value="AKG74276.1"/>
    <property type="molecule type" value="Genomic_DNA"/>
</dbReference>
<gene>
    <name evidence="2" type="ORF">AAT16_08555</name>
    <name evidence="3" type="ORF">SAMN05216235_2608</name>
</gene>
<organism evidence="3 5">
    <name type="scientific">Salinicoccus halodurans</name>
    <dbReference type="NCBI Taxonomy" id="407035"/>
    <lineage>
        <taxon>Bacteria</taxon>
        <taxon>Bacillati</taxon>
        <taxon>Bacillota</taxon>
        <taxon>Bacilli</taxon>
        <taxon>Bacillales</taxon>
        <taxon>Staphylococcaceae</taxon>
        <taxon>Salinicoccus</taxon>
    </lineage>
</organism>
<keyword evidence="4" id="KW-1185">Reference proteome</keyword>
<keyword evidence="3" id="KW-0378">Hydrolase</keyword>
<name>A0A0F7HMS1_9STAP</name>
<dbReference type="SUPFAM" id="SSF56235">
    <property type="entry name" value="N-terminal nucleophile aminohydrolases (Ntn hydrolases)"/>
    <property type="match status" value="1"/>
</dbReference>
<dbReference type="Gene3D" id="3.60.60.10">
    <property type="entry name" value="Penicillin V Acylase, Chain A"/>
    <property type="match status" value="1"/>
</dbReference>
<dbReference type="NCBIfam" id="NF040521">
    <property type="entry name" value="C45_proenzyme"/>
    <property type="match status" value="1"/>
</dbReference>
<dbReference type="KEGG" id="shv:AAT16_08555"/>
<dbReference type="EMBL" id="FOTB01000006">
    <property type="protein sequence ID" value="SFK93888.1"/>
    <property type="molecule type" value="Genomic_DNA"/>
</dbReference>
<dbReference type="InterPro" id="IPR047794">
    <property type="entry name" value="C45_proenzyme-like"/>
</dbReference>
<evidence type="ECO:0000259" key="1">
    <source>
        <dbReference type="Pfam" id="PF03417"/>
    </source>
</evidence>
<sequence length="351" mass="41053">MQTITSNIQEFRGSHYDYGVLQAQQLKETPYMKNRDYEWVKRRPKFELDYQETKNLYEKFSPRIWDELMGLQDELEISDRDVLLNLAHYRVAPKDSGCSVYLDDHSFIRNYDYHPNTYDGMYKLFQPEKGFAHVGPASRVTGRMDGMNEHGLIMSYNFMNRKQPFDGFTCFIIGRFILELCRNADDAKHLLKELPHRGGFSYIVQDKDNESFIAETSARDIAFRQANICTNHYEALDKENRRYLVDSLERLKILEGFDSPSKEDLLDLFTDRKYGLFVDNYKSWAGTIHTSFYDKNNLTAGIRLGENTVLDEFDFGGWLKGMPIGQKEIKGSLDTDLKFTNADWQTAKNRI</sequence>
<evidence type="ECO:0000313" key="5">
    <source>
        <dbReference type="Proteomes" id="UP000183090"/>
    </source>
</evidence>
<dbReference type="PANTHER" id="PTHR34180">
    <property type="entry name" value="PEPTIDASE C45"/>
    <property type="match status" value="1"/>
</dbReference>
<dbReference type="RefSeq" id="WP_046790458.1">
    <property type="nucleotide sequence ID" value="NZ_CP011366.1"/>
</dbReference>
<evidence type="ECO:0000313" key="4">
    <source>
        <dbReference type="Proteomes" id="UP000034029"/>
    </source>
</evidence>
<dbReference type="AlphaFoldDB" id="A0A0F7HMS1"/>
<accession>A0A0F7HMS1</accession>
<dbReference type="Pfam" id="PF03417">
    <property type="entry name" value="AAT"/>
    <property type="match status" value="1"/>
</dbReference>
<dbReference type="Proteomes" id="UP000183090">
    <property type="component" value="Unassembled WGS sequence"/>
</dbReference>
<evidence type="ECO:0000313" key="2">
    <source>
        <dbReference type="EMBL" id="AKG74276.1"/>
    </source>
</evidence>
<dbReference type="OrthoDB" id="8617387at2"/>
<proteinExistence type="predicted"/>
<reference evidence="4" key="2">
    <citation type="submission" date="2015-04" db="EMBL/GenBank/DDBJ databases">
        <title>Complete genome sequence of Salinicoccus halodurans strain H3B36, isolated from the Qaidam basin of China.</title>
        <authorList>
            <person name="Ma Y."/>
            <person name="Jiang K."/>
            <person name="Xue Y."/>
        </authorList>
    </citation>
    <scope>NUCLEOTIDE SEQUENCE [LARGE SCALE GENOMIC DNA]</scope>
    <source>
        <strain evidence="4">H3B36</strain>
    </source>
</reference>
<evidence type="ECO:0000313" key="3">
    <source>
        <dbReference type="EMBL" id="SFK93888.1"/>
    </source>
</evidence>
<dbReference type="Proteomes" id="UP000034029">
    <property type="component" value="Chromosome"/>
</dbReference>
<dbReference type="InterPro" id="IPR047801">
    <property type="entry name" value="Peptidase_C45"/>
</dbReference>
<reference evidence="2 4" key="1">
    <citation type="journal article" date="2015" name="Int. J. Syst. Evol. Microbiol.">
        <title>Complete genome sequence of Salinicoccus halodurans H3B36, isolated from the Qaidam Basin in China.</title>
        <authorList>
            <person name="Jiang K."/>
            <person name="Xue Y."/>
            <person name="Ma Y."/>
        </authorList>
    </citation>
    <scope>NUCLEOTIDE SEQUENCE [LARGE SCALE GENOMIC DNA]</scope>
    <source>
        <strain evidence="2 4">H3B36</strain>
    </source>
</reference>
<dbReference type="InterPro" id="IPR029055">
    <property type="entry name" value="Ntn_hydrolases_N"/>
</dbReference>
<dbReference type="PANTHER" id="PTHR34180:SF1">
    <property type="entry name" value="BETA-ALANYL-DOPAMINE_CARCININE HYDROLASE"/>
    <property type="match status" value="1"/>
</dbReference>
<dbReference type="InterPro" id="IPR005079">
    <property type="entry name" value="Peptidase_C45_hydrolase"/>
</dbReference>
<feature type="domain" description="Peptidase C45 hydrolase" evidence="1">
    <location>
        <begin position="106"/>
        <end position="307"/>
    </location>
</feature>
<reference evidence="3 5" key="3">
    <citation type="submission" date="2016-10" db="EMBL/GenBank/DDBJ databases">
        <authorList>
            <person name="Varghese N."/>
            <person name="Submissions S."/>
        </authorList>
    </citation>
    <scope>NUCLEOTIDE SEQUENCE [LARGE SCALE GENOMIC DNA]</scope>
    <source>
        <strain evidence="3 5">CGMCC 1.6501</strain>
    </source>
</reference>
<dbReference type="GO" id="GO:0016787">
    <property type="term" value="F:hydrolase activity"/>
    <property type="evidence" value="ECO:0007669"/>
    <property type="project" value="UniProtKB-KW"/>
</dbReference>